<reference evidence="2 3" key="1">
    <citation type="submission" date="2011-11" db="EMBL/GenBank/DDBJ databases">
        <title>The Genome Sequence of Fusarium oxysporum PHW815.</title>
        <authorList>
            <consortium name="The Broad Institute Genome Sequencing Platform"/>
            <person name="Ma L.-J."/>
            <person name="Gale L.R."/>
            <person name="Schwartz D.C."/>
            <person name="Zhou S."/>
            <person name="Corby-Kistler H."/>
            <person name="Young S.K."/>
            <person name="Zeng Q."/>
            <person name="Gargeya S."/>
            <person name="Fitzgerald M."/>
            <person name="Haas B."/>
            <person name="Abouelleil A."/>
            <person name="Alvarado L."/>
            <person name="Arachchi H.M."/>
            <person name="Berlin A."/>
            <person name="Brown A."/>
            <person name="Chapman S.B."/>
            <person name="Chen Z."/>
            <person name="Dunbar C."/>
            <person name="Freedman E."/>
            <person name="Gearin G."/>
            <person name="Goldberg J."/>
            <person name="Griggs A."/>
            <person name="Gujja S."/>
            <person name="Heiman D."/>
            <person name="Howarth C."/>
            <person name="Larson L."/>
            <person name="Lui A."/>
            <person name="MacDonald P.J.P."/>
            <person name="Montmayeur A."/>
            <person name="Murphy C."/>
            <person name="Neiman D."/>
            <person name="Pearson M."/>
            <person name="Priest M."/>
            <person name="Roberts A."/>
            <person name="Saif S."/>
            <person name="Shea T."/>
            <person name="Shenoy N."/>
            <person name="Sisk P."/>
            <person name="Stolte C."/>
            <person name="Sykes S."/>
            <person name="Wortman J."/>
            <person name="Nusbaum C."/>
            <person name="Birren B."/>
        </authorList>
    </citation>
    <scope>NUCLEOTIDE SEQUENCE [LARGE SCALE GENOMIC DNA]</scope>
    <source>
        <strain evidence="2 3">54005</strain>
    </source>
</reference>
<accession>X0BB43</accession>
<dbReference type="HOGENOM" id="CLU_1204832_0_0_1"/>
<keyword evidence="3" id="KW-1185">Reference proteome</keyword>
<sequence length="230" mass="25964">MLIFMLRKLYTNDSQSRVGRQVGIKPTFPPPSFIRPNGGNHPMKPRSEPISTPDTPRKKPLPPIPHQRGKSTRRPKPRHQCLAQTSAACAQSLVSDMTLTINHFLVMHAGCRVQEIPDTRVIPYFDRDVDNSLTLCYWSKVLSIMTAHNFDSVFILRLDLMHLRSRASFAWVTILDEAHTSIGCMEDINYLDLMAMYDSMNSTDHLVKHDVHQVPPGFSGGFSGGQYMGT</sequence>
<protein>
    <submittedName>
        <fullName evidence="2">Uncharacterized protein</fullName>
    </submittedName>
</protein>
<feature type="region of interest" description="Disordered" evidence="1">
    <location>
        <begin position="16"/>
        <end position="80"/>
    </location>
</feature>
<dbReference type="EMBL" id="KI979931">
    <property type="protein sequence ID" value="EXK75679.1"/>
    <property type="molecule type" value="Genomic_DNA"/>
</dbReference>
<organism evidence="2 3">
    <name type="scientific">Fusarium oxysporum f. sp. raphani 54005</name>
    <dbReference type="NCBI Taxonomy" id="1089458"/>
    <lineage>
        <taxon>Eukaryota</taxon>
        <taxon>Fungi</taxon>
        <taxon>Dikarya</taxon>
        <taxon>Ascomycota</taxon>
        <taxon>Pezizomycotina</taxon>
        <taxon>Sordariomycetes</taxon>
        <taxon>Hypocreomycetidae</taxon>
        <taxon>Hypocreales</taxon>
        <taxon>Nectriaceae</taxon>
        <taxon>Fusarium</taxon>
        <taxon>Fusarium oxysporum species complex</taxon>
    </lineage>
</organism>
<gene>
    <name evidence="2" type="ORF">FOQG_19555</name>
</gene>
<evidence type="ECO:0000313" key="3">
    <source>
        <dbReference type="Proteomes" id="UP000030663"/>
    </source>
</evidence>
<proteinExistence type="predicted"/>
<evidence type="ECO:0000256" key="1">
    <source>
        <dbReference type="SAM" id="MobiDB-lite"/>
    </source>
</evidence>
<dbReference type="Proteomes" id="UP000030663">
    <property type="component" value="Unassembled WGS sequence"/>
</dbReference>
<dbReference type="AlphaFoldDB" id="X0BB43"/>
<feature type="compositionally biased region" description="Basic residues" evidence="1">
    <location>
        <begin position="67"/>
        <end position="79"/>
    </location>
</feature>
<evidence type="ECO:0000313" key="2">
    <source>
        <dbReference type="EMBL" id="EXK75679.1"/>
    </source>
</evidence>
<name>X0BB43_FUSOX</name>